<comment type="function">
    <text evidence="1 8">Attaches a formyl group to the free amino group of methionyl-tRNA(fMet). The formyl group appears to play a dual role in the initiator identity of N-formylmethionyl-tRNA by promoting its recognition by IF2 and preventing the misappropriation of this tRNA by the elongation apparatus.</text>
</comment>
<dbReference type="SUPFAM" id="SSF50486">
    <property type="entry name" value="FMT C-terminal domain-like"/>
    <property type="match status" value="1"/>
</dbReference>
<evidence type="ECO:0000256" key="4">
    <source>
        <dbReference type="ARBA" id="ARBA00016014"/>
    </source>
</evidence>
<dbReference type="AlphaFoldDB" id="A0A2U1AFI0"/>
<feature type="binding site" evidence="8">
    <location>
        <begin position="114"/>
        <end position="117"/>
    </location>
    <ligand>
        <name>(6S)-5,6,7,8-tetrahydrofolate</name>
        <dbReference type="ChEBI" id="CHEBI:57453"/>
    </ligand>
</feature>
<evidence type="ECO:0000313" key="12">
    <source>
        <dbReference type="EMBL" id="PVY35154.1"/>
    </source>
</evidence>
<dbReference type="Proteomes" id="UP000245959">
    <property type="component" value="Unassembled WGS sequence"/>
</dbReference>
<dbReference type="Pfam" id="PF02911">
    <property type="entry name" value="Formyl_trans_C"/>
    <property type="match status" value="1"/>
</dbReference>
<dbReference type="InterPro" id="IPR011034">
    <property type="entry name" value="Formyl_transferase-like_C_sf"/>
</dbReference>
<keyword evidence="5 8" id="KW-0808">Transferase</keyword>
<dbReference type="EMBL" id="QEKH01000043">
    <property type="protein sequence ID" value="PVY35154.1"/>
    <property type="molecule type" value="Genomic_DNA"/>
</dbReference>
<dbReference type="PANTHER" id="PTHR11138">
    <property type="entry name" value="METHIONYL-TRNA FORMYLTRANSFERASE"/>
    <property type="match status" value="1"/>
</dbReference>
<dbReference type="CDD" id="cd08646">
    <property type="entry name" value="FMT_core_Met-tRNA-FMT_N"/>
    <property type="match status" value="1"/>
</dbReference>
<reference evidence="12 13" key="1">
    <citation type="submission" date="2018-04" db="EMBL/GenBank/DDBJ databases">
        <title>Genomic Encyclopedia of Type Strains, Phase IV (KMG-IV): sequencing the most valuable type-strain genomes for metagenomic binning, comparative biology and taxonomic classification.</title>
        <authorList>
            <person name="Goeker M."/>
        </authorList>
    </citation>
    <scope>NUCLEOTIDE SEQUENCE [LARGE SCALE GENOMIC DNA]</scope>
    <source>
        <strain evidence="12 13">DSM 14823</strain>
    </source>
</reference>
<dbReference type="Gene3D" id="3.10.25.10">
    <property type="entry name" value="Formyl transferase, C-terminal domain"/>
    <property type="match status" value="1"/>
</dbReference>
<dbReference type="InterPro" id="IPR005794">
    <property type="entry name" value="Fmt"/>
</dbReference>
<dbReference type="InterPro" id="IPR036477">
    <property type="entry name" value="Formyl_transf_N_sf"/>
</dbReference>
<evidence type="ECO:0000256" key="3">
    <source>
        <dbReference type="ARBA" id="ARBA00012261"/>
    </source>
</evidence>
<comment type="catalytic activity">
    <reaction evidence="7 8">
        <text>L-methionyl-tRNA(fMet) + (6R)-10-formyltetrahydrofolate = N-formyl-L-methionyl-tRNA(fMet) + (6S)-5,6,7,8-tetrahydrofolate + H(+)</text>
        <dbReference type="Rhea" id="RHEA:24380"/>
        <dbReference type="Rhea" id="RHEA-COMP:9952"/>
        <dbReference type="Rhea" id="RHEA-COMP:9953"/>
        <dbReference type="ChEBI" id="CHEBI:15378"/>
        <dbReference type="ChEBI" id="CHEBI:57453"/>
        <dbReference type="ChEBI" id="CHEBI:78530"/>
        <dbReference type="ChEBI" id="CHEBI:78844"/>
        <dbReference type="ChEBI" id="CHEBI:195366"/>
        <dbReference type="EC" id="2.1.2.9"/>
    </reaction>
</comment>
<evidence type="ECO:0000256" key="2">
    <source>
        <dbReference type="ARBA" id="ARBA00010699"/>
    </source>
</evidence>
<evidence type="ECO:0000259" key="10">
    <source>
        <dbReference type="Pfam" id="PF02911"/>
    </source>
</evidence>
<organism evidence="12 13">
    <name type="scientific">Victivallis vadensis</name>
    <dbReference type="NCBI Taxonomy" id="172901"/>
    <lineage>
        <taxon>Bacteria</taxon>
        <taxon>Pseudomonadati</taxon>
        <taxon>Lentisphaerota</taxon>
        <taxon>Lentisphaeria</taxon>
        <taxon>Victivallales</taxon>
        <taxon>Victivallaceae</taxon>
        <taxon>Victivallis</taxon>
    </lineage>
</organism>
<dbReference type="GO" id="GO:0005829">
    <property type="term" value="C:cytosol"/>
    <property type="evidence" value="ECO:0007669"/>
    <property type="project" value="TreeGrafter"/>
</dbReference>
<evidence type="ECO:0000256" key="5">
    <source>
        <dbReference type="ARBA" id="ARBA00022679"/>
    </source>
</evidence>
<reference evidence="11 14" key="2">
    <citation type="submission" date="2020-04" db="EMBL/GenBank/DDBJ databases">
        <authorList>
            <person name="Hitch T.C.A."/>
            <person name="Wylensek D."/>
            <person name="Clavel T."/>
        </authorList>
    </citation>
    <scope>NUCLEOTIDE SEQUENCE [LARGE SCALE GENOMIC DNA]</scope>
    <source>
        <strain evidence="11 14">COR2-253-APC-1A</strain>
    </source>
</reference>
<protein>
    <recommendedName>
        <fullName evidence="4 8">Methionyl-tRNA formyltransferase</fullName>
        <ecNumber evidence="3 8">2.1.2.9</ecNumber>
    </recommendedName>
</protein>
<comment type="caution">
    <text evidence="12">The sequence shown here is derived from an EMBL/GenBank/DDBJ whole genome shotgun (WGS) entry which is preliminary data.</text>
</comment>
<dbReference type="InterPro" id="IPR041711">
    <property type="entry name" value="Met-tRNA-FMT_N"/>
</dbReference>
<dbReference type="EC" id="2.1.2.9" evidence="3 8"/>
<dbReference type="InterPro" id="IPR002376">
    <property type="entry name" value="Formyl_transf_N"/>
</dbReference>
<dbReference type="CDD" id="cd08704">
    <property type="entry name" value="Met_tRNA_FMT_C"/>
    <property type="match status" value="1"/>
</dbReference>
<gene>
    <name evidence="8" type="primary">fmt</name>
    <name evidence="12" type="ORF">C8D82_14315</name>
    <name evidence="11" type="ORF">HF882_16670</name>
</gene>
<dbReference type="GeneID" id="78297016"/>
<dbReference type="Proteomes" id="UP000576225">
    <property type="component" value="Unassembled WGS sequence"/>
</dbReference>
<dbReference type="Pfam" id="PF00551">
    <property type="entry name" value="Formyl_trans_N"/>
    <property type="match status" value="1"/>
</dbReference>
<evidence type="ECO:0000313" key="13">
    <source>
        <dbReference type="Proteomes" id="UP000245959"/>
    </source>
</evidence>
<accession>A0A2U1AFI0</accession>
<dbReference type="SUPFAM" id="SSF53328">
    <property type="entry name" value="Formyltransferase"/>
    <property type="match status" value="1"/>
</dbReference>
<evidence type="ECO:0000259" key="9">
    <source>
        <dbReference type="Pfam" id="PF00551"/>
    </source>
</evidence>
<dbReference type="HAMAP" id="MF_00182">
    <property type="entry name" value="Formyl_trans"/>
    <property type="match status" value="1"/>
</dbReference>
<dbReference type="InterPro" id="IPR005793">
    <property type="entry name" value="Formyl_trans_C"/>
</dbReference>
<dbReference type="RefSeq" id="WP_116885751.1">
    <property type="nucleotide sequence ID" value="NZ_CALXNT010000018.1"/>
</dbReference>
<proteinExistence type="inferred from homology"/>
<keyword evidence="6 8" id="KW-0648">Protein biosynthesis</keyword>
<comment type="similarity">
    <text evidence="2 8">Belongs to the Fmt family.</text>
</comment>
<keyword evidence="13" id="KW-1185">Reference proteome</keyword>
<evidence type="ECO:0000313" key="11">
    <source>
        <dbReference type="EMBL" id="NMD88221.1"/>
    </source>
</evidence>
<dbReference type="PANTHER" id="PTHR11138:SF5">
    <property type="entry name" value="METHIONYL-TRNA FORMYLTRANSFERASE, MITOCHONDRIAL"/>
    <property type="match status" value="1"/>
</dbReference>
<evidence type="ECO:0000256" key="1">
    <source>
        <dbReference type="ARBA" id="ARBA00002606"/>
    </source>
</evidence>
<dbReference type="GO" id="GO:0004479">
    <property type="term" value="F:methionyl-tRNA formyltransferase activity"/>
    <property type="evidence" value="ECO:0007669"/>
    <property type="project" value="UniProtKB-UniRule"/>
</dbReference>
<evidence type="ECO:0000313" key="14">
    <source>
        <dbReference type="Proteomes" id="UP000576225"/>
    </source>
</evidence>
<evidence type="ECO:0000256" key="6">
    <source>
        <dbReference type="ARBA" id="ARBA00022917"/>
    </source>
</evidence>
<feature type="domain" description="Formyl transferase C-terminal" evidence="10">
    <location>
        <begin position="208"/>
        <end position="308"/>
    </location>
</feature>
<dbReference type="InterPro" id="IPR044135">
    <property type="entry name" value="Met-tRNA-FMT_C"/>
</dbReference>
<dbReference type="NCBIfam" id="TIGR00460">
    <property type="entry name" value="fmt"/>
    <property type="match status" value="1"/>
</dbReference>
<name>A0A2U1AFI0_9BACT</name>
<dbReference type="EMBL" id="JABAEW010000040">
    <property type="protein sequence ID" value="NMD88221.1"/>
    <property type="molecule type" value="Genomic_DNA"/>
</dbReference>
<evidence type="ECO:0000256" key="7">
    <source>
        <dbReference type="ARBA" id="ARBA00048558"/>
    </source>
</evidence>
<dbReference type="InterPro" id="IPR037022">
    <property type="entry name" value="Formyl_trans_C_sf"/>
</dbReference>
<sequence length="317" mass="33677">MTNQPEIYFLGSGPIAVPILKAVAAAPGLRLVGVGTQLDRPAGRNRKPTPTPVGAAAQELGLNPDKVPNVNDPAFLASLRARNPAIVLVVSFGQILRAELLALPRVACVNIHASLLPRYRGASPVTQCILNRDAETGVCFMAMERGLDTGGVYSSLRVPLDHREYCDALEVKLGLIAAKVAPGTLWAIASGDLQPVPQDDTEATVCTKIKKADGKINWTKSSYDIEAMVRAYYPWPGAFCTMLTTRGESTITLTRVICRRDLGGTPGSVLQADKYALIIACGSGAIEVVELAPPGRRAMSAVAFLNGLRGEKPVILP</sequence>
<feature type="domain" description="Formyl transferase N-terminal" evidence="9">
    <location>
        <begin position="30"/>
        <end position="172"/>
    </location>
</feature>
<dbReference type="Gene3D" id="3.40.50.170">
    <property type="entry name" value="Formyl transferase, N-terminal domain"/>
    <property type="match status" value="1"/>
</dbReference>
<evidence type="ECO:0000256" key="8">
    <source>
        <dbReference type="HAMAP-Rule" id="MF_00182"/>
    </source>
</evidence>
<dbReference type="OrthoDB" id="9802815at2"/>